<keyword evidence="3" id="KW-0808">Transferase</keyword>
<dbReference type="EMBL" id="KE747816">
    <property type="protein sequence ID" value="RMZ68592.1"/>
    <property type="molecule type" value="Genomic_DNA"/>
</dbReference>
<evidence type="ECO:0000313" key="4">
    <source>
        <dbReference type="Proteomes" id="UP000265663"/>
    </source>
</evidence>
<accession>A0A3M7M272</accession>
<evidence type="ECO:0000259" key="2">
    <source>
        <dbReference type="PROSITE" id="PS50879"/>
    </source>
</evidence>
<dbReference type="AlphaFoldDB" id="A0A3M7M272"/>
<evidence type="ECO:0000256" key="1">
    <source>
        <dbReference type="SAM" id="MobiDB-lite"/>
    </source>
</evidence>
<keyword evidence="3" id="KW-0548">Nucleotidyltransferase</keyword>
<organism evidence="3 4">
    <name type="scientific">Pyrenophora seminiperda CCB06</name>
    <dbReference type="NCBI Taxonomy" id="1302712"/>
    <lineage>
        <taxon>Eukaryota</taxon>
        <taxon>Fungi</taxon>
        <taxon>Dikarya</taxon>
        <taxon>Ascomycota</taxon>
        <taxon>Pezizomycotina</taxon>
        <taxon>Dothideomycetes</taxon>
        <taxon>Pleosporomycetidae</taxon>
        <taxon>Pleosporales</taxon>
        <taxon>Pleosporineae</taxon>
        <taxon>Pleosporaceae</taxon>
        <taxon>Pyrenophora</taxon>
    </lineage>
</organism>
<dbReference type="CDD" id="cd09276">
    <property type="entry name" value="Rnase_HI_RT_non_LTR"/>
    <property type="match status" value="1"/>
</dbReference>
<sequence length="330" mass="37045">MMNLKPYPNPNLLMVGSMDLEARKALLSEESRSRRISIIDNTIGGCRMFNGNIWIGQEQREDAEYLEDIQQAYDNGIALAYWTDGSCQQAIGALGAGVAWEENNLGKRRWTGKEIPLGQDTGSSMDAELYAIKASLELAIGRAQEDPWIRHVRILSDCMVVLEGLQSGKICNLGPAVSSTWALQSVYDLTDYLISGLVSVDLVWVKAHAGSAGNEHADKLAKRAAWSQNVVRRVGLKRRGQVPSFIKEMGMWSEDEWLYRANKRWLDRGGEEEDEWLYRANEWLDQGWEEDNEGDDDIPPSPPWDVNFIPPPPPGPAPYQPPPPTTPYPF</sequence>
<dbReference type="PROSITE" id="PS50879">
    <property type="entry name" value="RNASE_H_1"/>
    <property type="match status" value="1"/>
</dbReference>
<feature type="compositionally biased region" description="Acidic residues" evidence="1">
    <location>
        <begin position="287"/>
        <end position="298"/>
    </location>
</feature>
<dbReference type="GO" id="GO:0003676">
    <property type="term" value="F:nucleic acid binding"/>
    <property type="evidence" value="ECO:0007669"/>
    <property type="project" value="InterPro"/>
</dbReference>
<name>A0A3M7M272_9PLEO</name>
<reference evidence="3 4" key="1">
    <citation type="journal article" date="2014" name="PLoS ONE">
        <title>De novo Genome Assembly of the Fungal Plant Pathogen Pyrenophora semeniperda.</title>
        <authorList>
            <person name="Soliai M.M."/>
            <person name="Meyer S.E."/>
            <person name="Udall J.A."/>
            <person name="Elzinga D.E."/>
            <person name="Hermansen R.A."/>
            <person name="Bodily P.M."/>
            <person name="Hart A.A."/>
            <person name="Coleman C.E."/>
        </authorList>
    </citation>
    <scope>NUCLEOTIDE SEQUENCE [LARGE SCALE GENOMIC DNA]</scope>
    <source>
        <strain evidence="3 4">CCB06</strain>
        <tissue evidence="3">Mycelium</tissue>
    </source>
</reference>
<dbReference type="InterPro" id="IPR002156">
    <property type="entry name" value="RNaseH_domain"/>
</dbReference>
<gene>
    <name evidence="3" type="ORF">GMOD_00008316</name>
</gene>
<dbReference type="InterPro" id="IPR012337">
    <property type="entry name" value="RNaseH-like_sf"/>
</dbReference>
<dbReference type="GO" id="GO:0003964">
    <property type="term" value="F:RNA-directed DNA polymerase activity"/>
    <property type="evidence" value="ECO:0007669"/>
    <property type="project" value="UniProtKB-KW"/>
</dbReference>
<evidence type="ECO:0000313" key="3">
    <source>
        <dbReference type="EMBL" id="RMZ68592.1"/>
    </source>
</evidence>
<feature type="compositionally biased region" description="Pro residues" evidence="1">
    <location>
        <begin position="299"/>
        <end position="330"/>
    </location>
</feature>
<feature type="region of interest" description="Disordered" evidence="1">
    <location>
        <begin position="287"/>
        <end position="330"/>
    </location>
</feature>
<dbReference type="InterPro" id="IPR036397">
    <property type="entry name" value="RNaseH_sf"/>
</dbReference>
<proteinExistence type="predicted"/>
<keyword evidence="4" id="KW-1185">Reference proteome</keyword>
<dbReference type="Pfam" id="PF00075">
    <property type="entry name" value="RNase_H"/>
    <property type="match status" value="1"/>
</dbReference>
<protein>
    <submittedName>
        <fullName evidence="3">Reverse transcriptase</fullName>
    </submittedName>
</protein>
<dbReference type="Proteomes" id="UP000265663">
    <property type="component" value="Unassembled WGS sequence"/>
</dbReference>
<dbReference type="Gene3D" id="3.30.420.10">
    <property type="entry name" value="Ribonuclease H-like superfamily/Ribonuclease H"/>
    <property type="match status" value="1"/>
</dbReference>
<keyword evidence="3" id="KW-0695">RNA-directed DNA polymerase</keyword>
<dbReference type="OrthoDB" id="3695133at2759"/>
<feature type="domain" description="RNase H type-1" evidence="2">
    <location>
        <begin position="75"/>
        <end position="226"/>
    </location>
</feature>
<dbReference type="SUPFAM" id="SSF53098">
    <property type="entry name" value="Ribonuclease H-like"/>
    <property type="match status" value="1"/>
</dbReference>
<dbReference type="GO" id="GO:0004523">
    <property type="term" value="F:RNA-DNA hybrid ribonuclease activity"/>
    <property type="evidence" value="ECO:0007669"/>
    <property type="project" value="InterPro"/>
</dbReference>